<dbReference type="SMART" id="SM00516">
    <property type="entry name" value="SEC14"/>
    <property type="match status" value="1"/>
</dbReference>
<organism evidence="2">
    <name type="scientific">Phaeocystis antarctica</name>
    <dbReference type="NCBI Taxonomy" id="33657"/>
    <lineage>
        <taxon>Eukaryota</taxon>
        <taxon>Haptista</taxon>
        <taxon>Haptophyta</taxon>
        <taxon>Prymnesiophyceae</taxon>
        <taxon>Phaeocystales</taxon>
        <taxon>Phaeocystaceae</taxon>
        <taxon>Phaeocystis</taxon>
    </lineage>
</organism>
<evidence type="ECO:0000313" key="2">
    <source>
        <dbReference type="EMBL" id="CAD8476754.1"/>
    </source>
</evidence>
<gene>
    <name evidence="2" type="ORF">PANT1444_LOCUS4904</name>
</gene>
<protein>
    <recommendedName>
        <fullName evidence="1">CRAL-TRIO domain-containing protein</fullName>
    </recommendedName>
</protein>
<dbReference type="InterPro" id="IPR052578">
    <property type="entry name" value="PI_Transfer_CRAL-TRIO"/>
</dbReference>
<dbReference type="InterPro" id="IPR001251">
    <property type="entry name" value="CRAL-TRIO_dom"/>
</dbReference>
<name>A0A7S0HE47_9EUKA</name>
<dbReference type="CDD" id="cd00170">
    <property type="entry name" value="SEC14"/>
    <property type="match status" value="1"/>
</dbReference>
<dbReference type="InterPro" id="IPR036865">
    <property type="entry name" value="CRAL-TRIO_dom_sf"/>
</dbReference>
<feature type="domain" description="CRAL-TRIO" evidence="1">
    <location>
        <begin position="1"/>
        <end position="159"/>
    </location>
</feature>
<reference evidence="2" key="1">
    <citation type="submission" date="2021-01" db="EMBL/GenBank/DDBJ databases">
        <authorList>
            <person name="Corre E."/>
            <person name="Pelletier E."/>
            <person name="Niang G."/>
            <person name="Scheremetjew M."/>
            <person name="Finn R."/>
            <person name="Kale V."/>
            <person name="Holt S."/>
            <person name="Cochrane G."/>
            <person name="Meng A."/>
            <person name="Brown T."/>
            <person name="Cohen L."/>
        </authorList>
    </citation>
    <scope>NUCLEOTIDE SEQUENCE</scope>
    <source>
        <strain evidence="2">CCMP1374</strain>
    </source>
</reference>
<dbReference type="GO" id="GO:0008526">
    <property type="term" value="F:phosphatidylinositol transfer activity"/>
    <property type="evidence" value="ECO:0007669"/>
    <property type="project" value="TreeGrafter"/>
</dbReference>
<evidence type="ECO:0000259" key="1">
    <source>
        <dbReference type="PROSITE" id="PS50191"/>
    </source>
</evidence>
<dbReference type="Pfam" id="PF00650">
    <property type="entry name" value="CRAL_TRIO"/>
    <property type="match status" value="1"/>
</dbReference>
<dbReference type="PANTHER" id="PTHR45824:SF29">
    <property type="entry name" value="GH16843P"/>
    <property type="match status" value="1"/>
</dbReference>
<dbReference type="PROSITE" id="PS50191">
    <property type="entry name" value="CRAL_TRIO"/>
    <property type="match status" value="1"/>
</dbReference>
<dbReference type="Gene3D" id="3.40.525.10">
    <property type="entry name" value="CRAL-TRIO lipid binding domain"/>
    <property type="match status" value="1"/>
</dbReference>
<dbReference type="PANTHER" id="PTHR45824">
    <property type="entry name" value="GH16843P"/>
    <property type="match status" value="1"/>
</dbReference>
<dbReference type="AlphaFoldDB" id="A0A7S0HE47"/>
<sequence>MGASLQSGALSLGGFSRCGWPIVEVKVERWLPDEPYATEQARDALLGFAFEHALQRLPAGQDRLLLIIDLSGWGISHGPLVSSVLSLVQGAYVERLGVALLVNAPALFRATWAFTKPLLGERVASRVIVLGTEWQPTVAEHVDEDNLPQTLGGKHLPKGPPAFGFL</sequence>
<dbReference type="SUPFAM" id="SSF52087">
    <property type="entry name" value="CRAL/TRIO domain"/>
    <property type="match status" value="1"/>
</dbReference>
<accession>A0A7S0HE47</accession>
<dbReference type="EMBL" id="HBEP01008770">
    <property type="protein sequence ID" value="CAD8476754.1"/>
    <property type="molecule type" value="Transcribed_RNA"/>
</dbReference>
<proteinExistence type="predicted"/>